<evidence type="ECO:0000313" key="3">
    <source>
        <dbReference type="Proteomes" id="UP000829720"/>
    </source>
</evidence>
<dbReference type="OrthoDB" id="408788at2759"/>
<organism evidence="2 3">
    <name type="scientific">Albula goreensis</name>
    <dbReference type="NCBI Taxonomy" id="1534307"/>
    <lineage>
        <taxon>Eukaryota</taxon>
        <taxon>Metazoa</taxon>
        <taxon>Chordata</taxon>
        <taxon>Craniata</taxon>
        <taxon>Vertebrata</taxon>
        <taxon>Euteleostomi</taxon>
        <taxon>Actinopterygii</taxon>
        <taxon>Neopterygii</taxon>
        <taxon>Teleostei</taxon>
        <taxon>Albuliformes</taxon>
        <taxon>Albulidae</taxon>
        <taxon>Albula</taxon>
    </lineage>
</organism>
<accession>A0A8T3DQJ5</accession>
<dbReference type="Pfam" id="PF25132">
    <property type="entry name" value="TYW2_N"/>
    <property type="match status" value="1"/>
</dbReference>
<dbReference type="AlphaFoldDB" id="A0A8T3DQJ5"/>
<reference evidence="2" key="1">
    <citation type="submission" date="2021-01" db="EMBL/GenBank/DDBJ databases">
        <authorList>
            <person name="Zahm M."/>
            <person name="Roques C."/>
            <person name="Cabau C."/>
            <person name="Klopp C."/>
            <person name="Donnadieu C."/>
            <person name="Jouanno E."/>
            <person name="Lampietro C."/>
            <person name="Louis A."/>
            <person name="Herpin A."/>
            <person name="Echchiki A."/>
            <person name="Berthelot C."/>
            <person name="Parey E."/>
            <person name="Roest-Crollius H."/>
            <person name="Braasch I."/>
            <person name="Postlethwait J."/>
            <person name="Bobe J."/>
            <person name="Montfort J."/>
            <person name="Bouchez O."/>
            <person name="Begum T."/>
            <person name="Mejri S."/>
            <person name="Adams A."/>
            <person name="Chen W.-J."/>
            <person name="Guiguen Y."/>
        </authorList>
    </citation>
    <scope>NUCLEOTIDE SEQUENCE</scope>
    <source>
        <tissue evidence="2">Blood</tissue>
    </source>
</reference>
<evidence type="ECO:0000259" key="1">
    <source>
        <dbReference type="Pfam" id="PF25132"/>
    </source>
</evidence>
<keyword evidence="3" id="KW-1185">Reference proteome</keyword>
<dbReference type="InterPro" id="IPR056745">
    <property type="entry name" value="TYW2_N"/>
</dbReference>
<sequence length="126" mass="13645">MNSVPALKVQQCYAQTYRKHLEAQGIWQPKLRAQKYSDGTVALPIVPACVPGLDLHTLQLTVSPGSAVSLVYIQVPALSRKESVTSDSDRLSQALQELLASHGEGWSNELREDVPAAGSAMATWLC</sequence>
<comment type="caution">
    <text evidence="2">The sequence shown here is derived from an EMBL/GenBank/DDBJ whole genome shotgun (WGS) entry which is preliminary data.</text>
</comment>
<dbReference type="EMBL" id="JAERUA010000006">
    <property type="protein sequence ID" value="KAI1898114.1"/>
    <property type="molecule type" value="Genomic_DNA"/>
</dbReference>
<name>A0A8T3DQJ5_9TELE</name>
<evidence type="ECO:0000313" key="2">
    <source>
        <dbReference type="EMBL" id="KAI1898114.1"/>
    </source>
</evidence>
<gene>
    <name evidence="2" type="ORF">AGOR_G00069010</name>
</gene>
<feature type="domain" description="TYW2 N-terminal" evidence="1">
    <location>
        <begin position="6"/>
        <end position="81"/>
    </location>
</feature>
<dbReference type="Proteomes" id="UP000829720">
    <property type="component" value="Unassembled WGS sequence"/>
</dbReference>
<proteinExistence type="predicted"/>
<protein>
    <recommendedName>
        <fullName evidence="1">TYW2 N-terminal domain-containing protein</fullName>
    </recommendedName>
</protein>